<evidence type="ECO:0000313" key="3">
    <source>
        <dbReference type="Proteomes" id="UP000037660"/>
    </source>
</evidence>
<evidence type="ECO:0000256" key="1">
    <source>
        <dbReference type="SAM" id="SignalP"/>
    </source>
</evidence>
<feature type="chain" id="PRO_5005513792" evidence="1">
    <location>
        <begin position="25"/>
        <end position="59"/>
    </location>
</feature>
<reference evidence="2 3" key="2">
    <citation type="journal article" date="2016" name="Science">
        <title>A bacterium that degrades and assimilates poly(ethylene terephthalate).</title>
        <authorList>
            <person name="Yoshida S."/>
            <person name="Hiraga K."/>
            <person name="Takehana T."/>
            <person name="Taniguchi I."/>
            <person name="Yamaji H."/>
            <person name="Maeda Y."/>
            <person name="Toyohara K."/>
            <person name="Miyamoto K."/>
            <person name="Kimura Y."/>
            <person name="Oda K."/>
        </authorList>
    </citation>
    <scope>NUCLEOTIDE SEQUENCE [LARGE SCALE GENOMIC DNA]</scope>
    <source>
        <strain evidence="3">NBRC 110686 / TISTR 2288 / 201-F6</strain>
    </source>
</reference>
<dbReference type="EMBL" id="BBYR01000077">
    <property type="protein sequence ID" value="GAP38472.1"/>
    <property type="molecule type" value="Genomic_DNA"/>
</dbReference>
<organism evidence="2 3">
    <name type="scientific">Piscinibacter sakaiensis</name>
    <name type="common">Ideonella sakaiensis</name>
    <dbReference type="NCBI Taxonomy" id="1547922"/>
    <lineage>
        <taxon>Bacteria</taxon>
        <taxon>Pseudomonadati</taxon>
        <taxon>Pseudomonadota</taxon>
        <taxon>Betaproteobacteria</taxon>
        <taxon>Burkholderiales</taxon>
        <taxon>Sphaerotilaceae</taxon>
        <taxon>Piscinibacter</taxon>
    </lineage>
</organism>
<comment type="caution">
    <text evidence="2">The sequence shown here is derived from an EMBL/GenBank/DDBJ whole genome shotgun (WGS) entry which is preliminary data.</text>
</comment>
<evidence type="ECO:0000313" key="2">
    <source>
        <dbReference type="EMBL" id="GAP38472.1"/>
    </source>
</evidence>
<protein>
    <submittedName>
        <fullName evidence="2">Uncharacterized protein</fullName>
    </submittedName>
</protein>
<keyword evidence="3" id="KW-1185">Reference proteome</keyword>
<dbReference type="Proteomes" id="UP000037660">
    <property type="component" value="Unassembled WGS sequence"/>
</dbReference>
<sequence>MRGFAAERTVFEAVAFFLAGAAAAAPGAVVSATATATAHIDTNWLKVFTPILSVIIRPV</sequence>
<name>A0A0K8P776_PISS1</name>
<accession>A0A0K8P776</accession>
<proteinExistence type="predicted"/>
<keyword evidence="1" id="KW-0732">Signal</keyword>
<dbReference type="AlphaFoldDB" id="A0A0K8P776"/>
<reference evidence="3" key="1">
    <citation type="submission" date="2015-07" db="EMBL/GenBank/DDBJ databases">
        <title>Discovery of a poly(ethylene terephthalate assimilation.</title>
        <authorList>
            <person name="Yoshida S."/>
            <person name="Hiraga K."/>
            <person name="Takehana T."/>
            <person name="Taniguchi I."/>
            <person name="Yamaji H."/>
            <person name="Maeda Y."/>
            <person name="Toyohara K."/>
            <person name="Miyamoto K."/>
            <person name="Kimura Y."/>
            <person name="Oda K."/>
        </authorList>
    </citation>
    <scope>NUCLEOTIDE SEQUENCE [LARGE SCALE GENOMIC DNA]</scope>
    <source>
        <strain evidence="3">NBRC 110686 / TISTR 2288 / 201-F6</strain>
    </source>
</reference>
<gene>
    <name evidence="2" type="ORF">ISF6_4930</name>
</gene>
<feature type="signal peptide" evidence="1">
    <location>
        <begin position="1"/>
        <end position="24"/>
    </location>
</feature>